<comment type="caution">
    <text evidence="4">The sequence shown here is derived from an EMBL/GenBank/DDBJ whole genome shotgun (WGS) entry which is preliminary data.</text>
</comment>
<keyword evidence="5" id="KW-1185">Reference proteome</keyword>
<evidence type="ECO:0000313" key="4">
    <source>
        <dbReference type="EMBL" id="CAK9117578.1"/>
    </source>
</evidence>
<dbReference type="InterPro" id="IPR012340">
    <property type="entry name" value="NA-bd_OB-fold"/>
</dbReference>
<organism evidence="4 5">
    <name type="scientific">Durusdinium trenchii</name>
    <dbReference type="NCBI Taxonomy" id="1381693"/>
    <lineage>
        <taxon>Eukaryota</taxon>
        <taxon>Sar</taxon>
        <taxon>Alveolata</taxon>
        <taxon>Dinophyceae</taxon>
        <taxon>Suessiales</taxon>
        <taxon>Symbiodiniaceae</taxon>
        <taxon>Durusdinium</taxon>
    </lineage>
</organism>
<dbReference type="InterPro" id="IPR036457">
    <property type="entry name" value="PPM-type-like_dom_sf"/>
</dbReference>
<gene>
    <name evidence="4" type="ORF">CCMP2556_LOCUS54873</name>
</gene>
<dbReference type="Proteomes" id="UP001642484">
    <property type="component" value="Unassembled WGS sequence"/>
</dbReference>
<feature type="compositionally biased region" description="Basic and acidic residues" evidence="1">
    <location>
        <begin position="397"/>
        <end position="406"/>
    </location>
</feature>
<feature type="region of interest" description="Disordered" evidence="1">
    <location>
        <begin position="382"/>
        <end position="418"/>
    </location>
</feature>
<dbReference type="SMART" id="SM00332">
    <property type="entry name" value="PP2Cc"/>
    <property type="match status" value="1"/>
</dbReference>
<dbReference type="SUPFAM" id="SSF81606">
    <property type="entry name" value="PP2C-like"/>
    <property type="match status" value="1"/>
</dbReference>
<dbReference type="CDD" id="cd04458">
    <property type="entry name" value="CSP_CDS"/>
    <property type="match status" value="1"/>
</dbReference>
<dbReference type="SUPFAM" id="SSF50249">
    <property type="entry name" value="Nucleic acid-binding proteins"/>
    <property type="match status" value="1"/>
</dbReference>
<dbReference type="SMART" id="SM00357">
    <property type="entry name" value="CSP"/>
    <property type="match status" value="1"/>
</dbReference>
<accession>A0ABP0SYR9</accession>
<evidence type="ECO:0000259" key="2">
    <source>
        <dbReference type="PROSITE" id="PS51746"/>
    </source>
</evidence>
<dbReference type="PROSITE" id="PS51857">
    <property type="entry name" value="CSD_2"/>
    <property type="match status" value="1"/>
</dbReference>
<dbReference type="InterPro" id="IPR001932">
    <property type="entry name" value="PPM-type_phosphatase-like_dom"/>
</dbReference>
<name>A0ABP0SYR9_9DINO</name>
<proteinExistence type="predicted"/>
<evidence type="ECO:0000313" key="5">
    <source>
        <dbReference type="Proteomes" id="UP001642484"/>
    </source>
</evidence>
<protein>
    <submittedName>
        <fullName evidence="4">Uncharacterized protein</fullName>
    </submittedName>
</protein>
<dbReference type="InterPro" id="IPR011129">
    <property type="entry name" value="CSD"/>
</dbReference>
<dbReference type="PROSITE" id="PS51746">
    <property type="entry name" value="PPM_2"/>
    <property type="match status" value="1"/>
</dbReference>
<dbReference type="Gene3D" id="3.60.40.10">
    <property type="entry name" value="PPM-type phosphatase domain"/>
    <property type="match status" value="1"/>
</dbReference>
<feature type="domain" description="PPM-type phosphatase" evidence="2">
    <location>
        <begin position="525"/>
        <end position="822"/>
    </location>
</feature>
<sequence length="881" mass="96223">MARDFGTLRLYGFVLVASLLGHRMVTWIAPRGGPRARRECSSLGRQASEESPEERNLWREAPQRALADALARADAKWLMLQDEADATETDSAADERSWRAAAVMAESALDRLRPYTVPAKYVDIPPLRGSEEALLDFLGDDARLVFNFLSQVERLSPAGQAFWQAELYLRQLDEIAGETEVRQAAEEAKERVEAEPEALQLALRGSVLLARQNFISAARFGYFLQRSLQRWGAKGWTMEYMFLHDRQPKNLNVLFSIMPRISLGVRPQLLELRSLMRSVLPPDGTGHCVRFCARHELGGCFMEAKAPDPEGSAVAEPLEPPLQRGEAVIFGDGRQGVVTRAYFLEDKYAVRADGAHREVKGPNNSFFYFRRRDLQRVVPINGDIDPMESSVPSNGEPPEKKPRLDAEPQEGLQVPAGPPRFEGRVKWFSKEKGFGKILSLHPNAQAEEVFVHKSRFDGGPDGPHAQAVAEGSMVTFEIITSQVDGKPTACHVQVAGVRSGSGLPEKWPASQKEALIRKLLINGMQIGSFQEKGVGKAQMEDRMIVRAGIPVDSVGASCKKPIVSLFGVFDGHSGASCSDFVATNLDRIVFECIRHQTKREVSSDMAIRSALQAAFRTTEHNFFQYANRLEAGPAAAWANAGSTASTCTFYGPDEDGRLRLAVANAGDSRAVLGRKDCRAVRLSEDHTPDVPGERKRIEAEGAAVVQASGIWRIVLPSKKGTGLAGLSVSRGFGDIEYKTGANVVSAVPDIFISTLDLREDCFVVIASDGVWGPVTDGEAVRIVASVLREGGEDPAANAARQLLEVAHHRDGHDDKTVLVIWFGDLPLPPPVDKVSAYPAARGRPAPVAPGSDDMFAARAGESGDLDNLFASYAREIGSKAR</sequence>
<evidence type="ECO:0000259" key="3">
    <source>
        <dbReference type="PROSITE" id="PS51857"/>
    </source>
</evidence>
<evidence type="ECO:0000256" key="1">
    <source>
        <dbReference type="SAM" id="MobiDB-lite"/>
    </source>
</evidence>
<dbReference type="CDD" id="cd00143">
    <property type="entry name" value="PP2Cc"/>
    <property type="match status" value="1"/>
</dbReference>
<feature type="domain" description="CSD" evidence="3">
    <location>
        <begin position="420"/>
        <end position="494"/>
    </location>
</feature>
<dbReference type="Pfam" id="PF00313">
    <property type="entry name" value="CSD"/>
    <property type="match status" value="1"/>
</dbReference>
<dbReference type="PANTHER" id="PTHR13832">
    <property type="entry name" value="PROTEIN PHOSPHATASE 2C"/>
    <property type="match status" value="1"/>
</dbReference>
<dbReference type="InterPro" id="IPR002059">
    <property type="entry name" value="CSP_DNA-bd"/>
</dbReference>
<dbReference type="Pfam" id="PF00481">
    <property type="entry name" value="PP2C"/>
    <property type="match status" value="1"/>
</dbReference>
<reference evidence="4 5" key="1">
    <citation type="submission" date="2024-02" db="EMBL/GenBank/DDBJ databases">
        <authorList>
            <person name="Chen Y."/>
            <person name="Shah S."/>
            <person name="Dougan E. K."/>
            <person name="Thang M."/>
            <person name="Chan C."/>
        </authorList>
    </citation>
    <scope>NUCLEOTIDE SEQUENCE [LARGE SCALE GENOMIC DNA]</scope>
</reference>
<dbReference type="PANTHER" id="PTHR13832:SF827">
    <property type="entry name" value="PROTEIN PHOSPHATASE 1L"/>
    <property type="match status" value="1"/>
</dbReference>
<dbReference type="Gene3D" id="2.40.50.140">
    <property type="entry name" value="Nucleic acid-binding proteins"/>
    <property type="match status" value="1"/>
</dbReference>
<dbReference type="EMBL" id="CAXAMN010028739">
    <property type="protein sequence ID" value="CAK9117578.1"/>
    <property type="molecule type" value="Genomic_DNA"/>
</dbReference>
<dbReference type="InterPro" id="IPR015655">
    <property type="entry name" value="PP2C"/>
</dbReference>